<dbReference type="EMBL" id="MU276346">
    <property type="protein sequence ID" value="KAI0039165.1"/>
    <property type="molecule type" value="Genomic_DNA"/>
</dbReference>
<evidence type="ECO:0000313" key="1">
    <source>
        <dbReference type="EMBL" id="KAI0039165.1"/>
    </source>
</evidence>
<sequence>MPIVHIDELLKAQIDYLVVGGGTSGLVVASRLSEDPEVTVAVIEAGSYHKNVEEVDVPGLANKAFNNPLCDWIFLSTPQAHANNQVVYLPRGKGLGGSSLLNLLGLSRGSKADFEALEALGNPGWGWDEIVRYTKRSETLVPLKDNHTCFRAHPSIHHPGPIVKSYSPWYSPLQEPVIQALTTLGVPINFDPANGNNVGTNTGLCTIDPSNATRSYSASAYYEPFSSRPNLLVLTNALVSKVALAQDDDGLQRAIGADLIVDGKTFQLRGVRKEVILSAGTFQTPPILELSGIGNPALLKEHNIPVLVDLPGVGENLQDHTLTFLVMETDSTLEGLDNLRDPAFMQAQRELYKEQKGILASIACQTFSYVPASTVTDQGTIRRWQEETVKNQRLPISLEKQYDIMRPWLANSQEAQFELLALPGHFFRPMSTPELGKKYFSFALSLLHPLSRGSVHIKSTNPEDPPAIDPNYFGHPTDLDMLTEALKFNLKVFDVEPMKSATVAPVLPSKNTIASGGDALKEYVKETVGGEFHPLGTASMLPRVDGGVVDSNLKVYGTSNLRVIDCSILPLEISAHLQSVAYAIGEKVCANSFHVRRVLCIILMIVKGADIIKSAASILL</sequence>
<reference evidence="1" key="1">
    <citation type="submission" date="2021-02" db="EMBL/GenBank/DDBJ databases">
        <authorList>
            <consortium name="DOE Joint Genome Institute"/>
            <person name="Ahrendt S."/>
            <person name="Looney B.P."/>
            <person name="Miyauchi S."/>
            <person name="Morin E."/>
            <person name="Drula E."/>
            <person name="Courty P.E."/>
            <person name="Chicoki N."/>
            <person name="Fauchery L."/>
            <person name="Kohler A."/>
            <person name="Kuo A."/>
            <person name="Labutti K."/>
            <person name="Pangilinan J."/>
            <person name="Lipzen A."/>
            <person name="Riley R."/>
            <person name="Andreopoulos W."/>
            <person name="He G."/>
            <person name="Johnson J."/>
            <person name="Barry K.W."/>
            <person name="Grigoriev I.V."/>
            <person name="Nagy L."/>
            <person name="Hibbett D."/>
            <person name="Henrissat B."/>
            <person name="Matheny P.B."/>
            <person name="Labbe J."/>
            <person name="Martin F."/>
        </authorList>
    </citation>
    <scope>NUCLEOTIDE SEQUENCE</scope>
    <source>
        <strain evidence="1">FP105234-sp</strain>
    </source>
</reference>
<dbReference type="Proteomes" id="UP000814033">
    <property type="component" value="Unassembled WGS sequence"/>
</dbReference>
<proteinExistence type="predicted"/>
<name>A0ACB8R5W3_9AGAM</name>
<organism evidence="1 2">
    <name type="scientific">Auriscalpium vulgare</name>
    <dbReference type="NCBI Taxonomy" id="40419"/>
    <lineage>
        <taxon>Eukaryota</taxon>
        <taxon>Fungi</taxon>
        <taxon>Dikarya</taxon>
        <taxon>Basidiomycota</taxon>
        <taxon>Agaricomycotina</taxon>
        <taxon>Agaricomycetes</taxon>
        <taxon>Russulales</taxon>
        <taxon>Auriscalpiaceae</taxon>
        <taxon>Auriscalpium</taxon>
    </lineage>
</organism>
<accession>A0ACB8R5W3</accession>
<protein>
    <submittedName>
        <fullName evidence="1">GMC oxidoreductase</fullName>
    </submittedName>
</protein>
<comment type="caution">
    <text evidence="1">The sequence shown here is derived from an EMBL/GenBank/DDBJ whole genome shotgun (WGS) entry which is preliminary data.</text>
</comment>
<gene>
    <name evidence="1" type="ORF">FA95DRAFT_1504546</name>
</gene>
<evidence type="ECO:0000313" key="2">
    <source>
        <dbReference type="Proteomes" id="UP000814033"/>
    </source>
</evidence>
<reference evidence="1" key="2">
    <citation type="journal article" date="2022" name="New Phytol.">
        <title>Evolutionary transition to the ectomycorrhizal habit in the genomes of a hyperdiverse lineage of mushroom-forming fungi.</title>
        <authorList>
            <person name="Looney B."/>
            <person name="Miyauchi S."/>
            <person name="Morin E."/>
            <person name="Drula E."/>
            <person name="Courty P.E."/>
            <person name="Kohler A."/>
            <person name="Kuo A."/>
            <person name="LaButti K."/>
            <person name="Pangilinan J."/>
            <person name="Lipzen A."/>
            <person name="Riley R."/>
            <person name="Andreopoulos W."/>
            <person name="He G."/>
            <person name="Johnson J."/>
            <person name="Nolan M."/>
            <person name="Tritt A."/>
            <person name="Barry K.W."/>
            <person name="Grigoriev I.V."/>
            <person name="Nagy L.G."/>
            <person name="Hibbett D."/>
            <person name="Henrissat B."/>
            <person name="Matheny P.B."/>
            <person name="Labbe J."/>
            <person name="Martin F.M."/>
        </authorList>
    </citation>
    <scope>NUCLEOTIDE SEQUENCE</scope>
    <source>
        <strain evidence="1">FP105234-sp</strain>
    </source>
</reference>
<keyword evidence="2" id="KW-1185">Reference proteome</keyword>